<accession>A0A9P1J5E8</accession>
<protein>
    <recommendedName>
        <fullName evidence="4">C6 domain-containing protein</fullName>
    </recommendedName>
</protein>
<proteinExistence type="predicted"/>
<dbReference type="AlphaFoldDB" id="A0A9P1J5E8"/>
<keyword evidence="3" id="KW-1185">Reference proteome</keyword>
<organism evidence="2 3">
    <name type="scientific">Caenorhabditis angaria</name>
    <dbReference type="NCBI Taxonomy" id="860376"/>
    <lineage>
        <taxon>Eukaryota</taxon>
        <taxon>Metazoa</taxon>
        <taxon>Ecdysozoa</taxon>
        <taxon>Nematoda</taxon>
        <taxon>Chromadorea</taxon>
        <taxon>Rhabditida</taxon>
        <taxon>Rhabditina</taxon>
        <taxon>Rhabditomorpha</taxon>
        <taxon>Rhabditoidea</taxon>
        <taxon>Rhabditidae</taxon>
        <taxon>Peloderinae</taxon>
        <taxon>Caenorhabditis</taxon>
    </lineage>
</organism>
<feature type="chain" id="PRO_5040498962" description="C6 domain-containing protein" evidence="1">
    <location>
        <begin position="19"/>
        <end position="143"/>
    </location>
</feature>
<comment type="caution">
    <text evidence="2">The sequence shown here is derived from an EMBL/GenBank/DDBJ whole genome shotgun (WGS) entry which is preliminary data.</text>
</comment>
<evidence type="ECO:0000313" key="2">
    <source>
        <dbReference type="EMBL" id="CAI5455985.1"/>
    </source>
</evidence>
<evidence type="ECO:0008006" key="4">
    <source>
        <dbReference type="Google" id="ProtNLM"/>
    </source>
</evidence>
<evidence type="ECO:0000256" key="1">
    <source>
        <dbReference type="SAM" id="SignalP"/>
    </source>
</evidence>
<dbReference type="EMBL" id="CANHGI010000006">
    <property type="protein sequence ID" value="CAI5455985.1"/>
    <property type="molecule type" value="Genomic_DNA"/>
</dbReference>
<evidence type="ECO:0000313" key="3">
    <source>
        <dbReference type="Proteomes" id="UP001152747"/>
    </source>
</evidence>
<dbReference type="OrthoDB" id="5837878at2759"/>
<keyword evidence="1" id="KW-0732">Signal</keyword>
<name>A0A9P1J5E8_9PELO</name>
<dbReference type="Proteomes" id="UP001152747">
    <property type="component" value="Unassembled WGS sequence"/>
</dbReference>
<reference evidence="2" key="1">
    <citation type="submission" date="2022-11" db="EMBL/GenBank/DDBJ databases">
        <authorList>
            <person name="Kikuchi T."/>
        </authorList>
    </citation>
    <scope>NUCLEOTIDE SEQUENCE</scope>
    <source>
        <strain evidence="2">PS1010</strain>
    </source>
</reference>
<gene>
    <name evidence="2" type="ORF">CAMP_LOCUS18622</name>
</gene>
<sequence>MNCVCAIFLTFAVVFVSSDVHIANDNYFLERVKRDATDCGYGMNQTIRSILDGTLGSGKTWNCSLEQEASVVVQECLTDNGGLNNSTLKLTYTNSNNLTSDEILIQNTVGITVASQSISVEALTIGCSSASCDSRVDLLCIYQ</sequence>
<feature type="signal peptide" evidence="1">
    <location>
        <begin position="1"/>
        <end position="18"/>
    </location>
</feature>